<reference evidence="1 2" key="1">
    <citation type="submission" date="2016-10" db="EMBL/GenBank/DDBJ databases">
        <authorList>
            <person name="de Groot N.N."/>
        </authorList>
    </citation>
    <scope>NUCLEOTIDE SEQUENCE [LARGE SCALE GENOMIC DNA]</scope>
    <source>
        <strain evidence="1 2">CGMCC 1.10959</strain>
    </source>
</reference>
<protein>
    <submittedName>
        <fullName evidence="1">Uncharacterized protein</fullName>
    </submittedName>
</protein>
<keyword evidence="2" id="KW-1185">Reference proteome</keyword>
<evidence type="ECO:0000313" key="2">
    <source>
        <dbReference type="Proteomes" id="UP000182466"/>
    </source>
</evidence>
<name>A0A1I6XBY8_9RHOB</name>
<accession>A0A1I6XBY8</accession>
<evidence type="ECO:0000313" key="1">
    <source>
        <dbReference type="EMBL" id="SFT35686.1"/>
    </source>
</evidence>
<dbReference type="Proteomes" id="UP000182466">
    <property type="component" value="Unassembled WGS sequence"/>
</dbReference>
<proteinExistence type="predicted"/>
<sequence length="52" mass="5932">MISDRMTSDYSGNNPFERACCMSTTILWLRRSRVYLTENTGLLSPLPCCPTE</sequence>
<dbReference type="EMBL" id="FPAW01000001">
    <property type="protein sequence ID" value="SFT35686.1"/>
    <property type="molecule type" value="Genomic_DNA"/>
</dbReference>
<dbReference type="AlphaFoldDB" id="A0A1I6XBY8"/>
<organism evidence="1 2">
    <name type="scientific">Sedimentitalea nanhaiensis</name>
    <dbReference type="NCBI Taxonomy" id="999627"/>
    <lineage>
        <taxon>Bacteria</taxon>
        <taxon>Pseudomonadati</taxon>
        <taxon>Pseudomonadota</taxon>
        <taxon>Alphaproteobacteria</taxon>
        <taxon>Rhodobacterales</taxon>
        <taxon>Paracoccaceae</taxon>
        <taxon>Sedimentitalea</taxon>
    </lineage>
</organism>
<gene>
    <name evidence="1" type="ORF">SAMN05216236_101192</name>
</gene>